<feature type="non-terminal residue" evidence="1">
    <location>
        <position position="193"/>
    </location>
</feature>
<feature type="non-terminal residue" evidence="1">
    <location>
        <position position="1"/>
    </location>
</feature>
<reference evidence="1 2" key="1">
    <citation type="submission" date="2018-05" db="EMBL/GenBank/DDBJ databases">
        <title>Draft genome sequence of Scytalidium lignicola DSM 105466, a ubiquitous saprotrophic fungus.</title>
        <authorList>
            <person name="Buettner E."/>
            <person name="Gebauer A.M."/>
            <person name="Hofrichter M."/>
            <person name="Liers C."/>
            <person name="Kellner H."/>
        </authorList>
    </citation>
    <scope>NUCLEOTIDE SEQUENCE [LARGE SCALE GENOMIC DNA]</scope>
    <source>
        <strain evidence="1 2">DSM 105466</strain>
    </source>
</reference>
<evidence type="ECO:0000313" key="2">
    <source>
        <dbReference type="Proteomes" id="UP000258309"/>
    </source>
</evidence>
<dbReference type="Proteomes" id="UP000258309">
    <property type="component" value="Unassembled WGS sequence"/>
</dbReference>
<sequence>MSSQNPLIEKISTELSRLHVEVRACSHIPDKQIILEVYSDIKRALAGLQAVNTGEPGSDERLRQLEHFIAKLSFDVNMNLMSNGEDGSSNSISTSVYAFTPKSRKIVPEKEEDGKEVVMTYVIGSENLSHSSHVSVSVPRLSLAHLYELADLLSLNSEPYPFMNLKILHALQTHVRSLQISLAAIISPVLPVM</sequence>
<dbReference type="AlphaFoldDB" id="A0A3E2HP43"/>
<proteinExistence type="predicted"/>
<organism evidence="1 2">
    <name type="scientific">Scytalidium lignicola</name>
    <name type="common">Hyphomycete</name>
    <dbReference type="NCBI Taxonomy" id="5539"/>
    <lineage>
        <taxon>Eukaryota</taxon>
        <taxon>Fungi</taxon>
        <taxon>Dikarya</taxon>
        <taxon>Ascomycota</taxon>
        <taxon>Pezizomycotina</taxon>
        <taxon>Leotiomycetes</taxon>
        <taxon>Leotiomycetes incertae sedis</taxon>
        <taxon>Scytalidium</taxon>
    </lineage>
</organism>
<comment type="caution">
    <text evidence="1">The sequence shown here is derived from an EMBL/GenBank/DDBJ whole genome shotgun (WGS) entry which is preliminary data.</text>
</comment>
<name>A0A3E2HP43_SCYLI</name>
<keyword evidence="2" id="KW-1185">Reference proteome</keyword>
<dbReference type="EMBL" id="NCSJ02000012">
    <property type="protein sequence ID" value="RFU35113.1"/>
    <property type="molecule type" value="Genomic_DNA"/>
</dbReference>
<evidence type="ECO:0000313" key="1">
    <source>
        <dbReference type="EMBL" id="RFU35113.1"/>
    </source>
</evidence>
<protein>
    <submittedName>
        <fullName evidence="1">Uncharacterized protein</fullName>
    </submittedName>
</protein>
<gene>
    <name evidence="1" type="ORF">B7463_g1245</name>
</gene>
<accession>A0A3E2HP43</accession>